<proteinExistence type="predicted"/>
<sequence length="219" mass="25743">MNENKNFIKIPNLNFNVERLKKSYFDIIKKKKFDHGDGSVTYIDSIGLNRIPGQKNSNKGKYSWGIYWTKPDSSGKEVVRAEHIDEDKFTEFVPEFNNTYFKFIYDILSTRYVLGRVRILRKRARSTLSWHKDPEPRLHIPIITNPGCRMVIEDKAIHMPADGSVWITNATKYHNAFNGGEKDRIHLVATLPKTIIFDNKKSTYNFDNKKSTYKQWMWC</sequence>
<feature type="domain" description="Aspartyl/asparaginy/proline hydroxylase" evidence="1">
    <location>
        <begin position="111"/>
        <end position="189"/>
    </location>
</feature>
<protein>
    <recommendedName>
        <fullName evidence="1">Aspartyl/asparaginy/proline hydroxylase domain-containing protein</fullName>
    </recommendedName>
</protein>
<reference evidence="2" key="1">
    <citation type="submission" date="2018-05" db="EMBL/GenBank/DDBJ databases">
        <authorList>
            <person name="Lanie J.A."/>
            <person name="Ng W.-L."/>
            <person name="Kazmierczak K.M."/>
            <person name="Andrzejewski T.M."/>
            <person name="Davidsen T.M."/>
            <person name="Wayne K.J."/>
            <person name="Tettelin H."/>
            <person name="Glass J.I."/>
            <person name="Rusch D."/>
            <person name="Podicherti R."/>
            <person name="Tsui H.-C.T."/>
            <person name="Winkler M.E."/>
        </authorList>
    </citation>
    <scope>NUCLEOTIDE SEQUENCE</scope>
</reference>
<organism evidence="2">
    <name type="scientific">marine metagenome</name>
    <dbReference type="NCBI Taxonomy" id="408172"/>
    <lineage>
        <taxon>unclassified sequences</taxon>
        <taxon>metagenomes</taxon>
        <taxon>ecological metagenomes</taxon>
    </lineage>
</organism>
<dbReference type="EMBL" id="UINC01062264">
    <property type="protein sequence ID" value="SVB88707.1"/>
    <property type="molecule type" value="Genomic_DNA"/>
</dbReference>
<gene>
    <name evidence="2" type="ORF">METZ01_LOCUS241561</name>
</gene>
<dbReference type="InterPro" id="IPR027443">
    <property type="entry name" value="IPNS-like_sf"/>
</dbReference>
<evidence type="ECO:0000313" key="2">
    <source>
        <dbReference type="EMBL" id="SVB88707.1"/>
    </source>
</evidence>
<dbReference type="AlphaFoldDB" id="A0A382HP26"/>
<dbReference type="Pfam" id="PF05118">
    <property type="entry name" value="Asp_Arg_Hydrox"/>
    <property type="match status" value="1"/>
</dbReference>
<dbReference type="InterPro" id="IPR007803">
    <property type="entry name" value="Asp/Arg/Pro-Hydrxlase"/>
</dbReference>
<dbReference type="SUPFAM" id="SSF51197">
    <property type="entry name" value="Clavaminate synthase-like"/>
    <property type="match status" value="1"/>
</dbReference>
<name>A0A382HP26_9ZZZZ</name>
<evidence type="ECO:0000259" key="1">
    <source>
        <dbReference type="Pfam" id="PF05118"/>
    </source>
</evidence>
<accession>A0A382HP26</accession>
<dbReference type="Gene3D" id="2.60.120.330">
    <property type="entry name" value="B-lactam Antibiotic, Isopenicillin N Synthase, Chain"/>
    <property type="match status" value="1"/>
</dbReference>